<accession>A0A6J4MFW8</accession>
<protein>
    <submittedName>
        <fullName evidence="1">Uncharacterized protein</fullName>
    </submittedName>
</protein>
<proteinExistence type="predicted"/>
<organism evidence="1">
    <name type="scientific">uncultured Chloroflexia bacterium</name>
    <dbReference type="NCBI Taxonomy" id="1672391"/>
    <lineage>
        <taxon>Bacteria</taxon>
        <taxon>Bacillati</taxon>
        <taxon>Chloroflexota</taxon>
        <taxon>Chloroflexia</taxon>
        <taxon>environmental samples</taxon>
    </lineage>
</organism>
<name>A0A6J4MFW8_9CHLR</name>
<gene>
    <name evidence="1" type="ORF">AVDCRST_MAG93-7421</name>
</gene>
<dbReference type="EMBL" id="CADCTR010002508">
    <property type="protein sequence ID" value="CAA9357233.1"/>
    <property type="molecule type" value="Genomic_DNA"/>
</dbReference>
<sequence>MPVLWWYKRLDRRKCCCCQQHQQDELTNYARKQDEAMLARSKDNRLTFTEQFIKIAHRRTPLSTNDQ</sequence>
<dbReference type="AlphaFoldDB" id="A0A6J4MFW8"/>
<evidence type="ECO:0000313" key="1">
    <source>
        <dbReference type="EMBL" id="CAA9357233.1"/>
    </source>
</evidence>
<reference evidence="1" key="1">
    <citation type="submission" date="2020-02" db="EMBL/GenBank/DDBJ databases">
        <authorList>
            <person name="Meier V. D."/>
        </authorList>
    </citation>
    <scope>NUCLEOTIDE SEQUENCE</scope>
    <source>
        <strain evidence="1">AVDCRST_MAG93</strain>
    </source>
</reference>